<organism evidence="1 2">
    <name type="scientific">Etheostoma spectabile</name>
    <name type="common">orangethroat darter</name>
    <dbReference type="NCBI Taxonomy" id="54343"/>
    <lineage>
        <taxon>Eukaryota</taxon>
        <taxon>Metazoa</taxon>
        <taxon>Chordata</taxon>
        <taxon>Craniata</taxon>
        <taxon>Vertebrata</taxon>
        <taxon>Euteleostomi</taxon>
        <taxon>Actinopterygii</taxon>
        <taxon>Neopterygii</taxon>
        <taxon>Teleostei</taxon>
        <taxon>Neoteleostei</taxon>
        <taxon>Acanthomorphata</taxon>
        <taxon>Eupercaria</taxon>
        <taxon>Perciformes</taxon>
        <taxon>Percoidei</taxon>
        <taxon>Percidae</taxon>
        <taxon>Etheostomatinae</taxon>
        <taxon>Etheostoma</taxon>
    </lineage>
</organism>
<evidence type="ECO:0000313" key="2">
    <source>
        <dbReference type="Proteomes" id="UP000327493"/>
    </source>
</evidence>
<evidence type="ECO:0000313" key="1">
    <source>
        <dbReference type="EMBL" id="KAA8588465.1"/>
    </source>
</evidence>
<reference evidence="1 2" key="1">
    <citation type="submission" date="2019-08" db="EMBL/GenBank/DDBJ databases">
        <title>A chromosome-level genome assembly, high-density linkage maps, and genome scans reveal the genomic architecture of hybrid incompatibilities underlying speciation via character displacement in darters (Percidae: Etheostominae).</title>
        <authorList>
            <person name="Moran R.L."/>
            <person name="Catchen J.M."/>
            <person name="Fuller R.C."/>
        </authorList>
    </citation>
    <scope>NUCLEOTIDE SEQUENCE [LARGE SCALE GENOMIC DNA]</scope>
    <source>
        <strain evidence="1">EspeVRDwgs_2016</strain>
        <tissue evidence="1">Muscle</tissue>
    </source>
</reference>
<keyword evidence="2" id="KW-1185">Reference proteome</keyword>
<proteinExistence type="predicted"/>
<gene>
    <name evidence="1" type="ORF">FQN60_001659</name>
</gene>
<protein>
    <submittedName>
        <fullName evidence="1">Uncharacterized protein</fullName>
    </submittedName>
</protein>
<dbReference type="AlphaFoldDB" id="A0A5J5D798"/>
<name>A0A5J5D798_9PERO</name>
<accession>A0A5J5D798</accession>
<comment type="caution">
    <text evidence="1">The sequence shown here is derived from an EMBL/GenBank/DDBJ whole genome shotgun (WGS) entry which is preliminary data.</text>
</comment>
<dbReference type="EMBL" id="VOFY01000011">
    <property type="protein sequence ID" value="KAA8588465.1"/>
    <property type="molecule type" value="Genomic_DNA"/>
</dbReference>
<dbReference type="Proteomes" id="UP000327493">
    <property type="component" value="Chromosome 11"/>
</dbReference>
<sequence>MQNTNLSLLDSSGAMCLDPTMPTTQRVPREYRMCKSWGRVMHDHNTI</sequence>